<evidence type="ECO:0000256" key="1">
    <source>
        <dbReference type="ARBA" id="ARBA00010646"/>
    </source>
</evidence>
<feature type="non-terminal residue" evidence="2">
    <location>
        <position position="279"/>
    </location>
</feature>
<reference evidence="2" key="1">
    <citation type="journal article" date="2015" name="Nature">
        <title>Complex archaea that bridge the gap between prokaryotes and eukaryotes.</title>
        <authorList>
            <person name="Spang A."/>
            <person name="Saw J.H."/>
            <person name="Jorgensen S.L."/>
            <person name="Zaremba-Niedzwiedzka K."/>
            <person name="Martijn J."/>
            <person name="Lind A.E."/>
            <person name="van Eijk R."/>
            <person name="Schleper C."/>
            <person name="Guy L."/>
            <person name="Ettema T.J."/>
        </authorList>
    </citation>
    <scope>NUCLEOTIDE SEQUENCE</scope>
</reference>
<accession>A0A0F9HWM4</accession>
<dbReference type="EMBL" id="LAZR01021209">
    <property type="protein sequence ID" value="KKL86120.1"/>
    <property type="molecule type" value="Genomic_DNA"/>
</dbReference>
<dbReference type="PROSITE" id="PS51904">
    <property type="entry name" value="GLYCOSYL_HYDROL_F25_2"/>
    <property type="match status" value="1"/>
</dbReference>
<dbReference type="AlphaFoldDB" id="A0A0F9HWM4"/>
<dbReference type="Gene3D" id="3.20.20.80">
    <property type="entry name" value="Glycosidases"/>
    <property type="match status" value="1"/>
</dbReference>
<dbReference type="GO" id="GO:0016052">
    <property type="term" value="P:carbohydrate catabolic process"/>
    <property type="evidence" value="ECO:0007669"/>
    <property type="project" value="TreeGrafter"/>
</dbReference>
<dbReference type="SUPFAM" id="SSF51445">
    <property type="entry name" value="(Trans)glycosidases"/>
    <property type="match status" value="1"/>
</dbReference>
<name>A0A0F9HWM4_9ZZZZ</name>
<comment type="similarity">
    <text evidence="1">Belongs to the glycosyl hydrolase 25 family.</text>
</comment>
<organism evidence="2">
    <name type="scientific">marine sediment metagenome</name>
    <dbReference type="NCBI Taxonomy" id="412755"/>
    <lineage>
        <taxon>unclassified sequences</taxon>
        <taxon>metagenomes</taxon>
        <taxon>ecological metagenomes</taxon>
    </lineage>
</organism>
<dbReference type="InterPro" id="IPR017853">
    <property type="entry name" value="GH"/>
</dbReference>
<proteinExistence type="inferred from homology"/>
<comment type="caution">
    <text evidence="2">The sequence shown here is derived from an EMBL/GenBank/DDBJ whole genome shotgun (WGS) entry which is preliminary data.</text>
</comment>
<sequence>MTKFGIDLSRWQGWPDDPVYPSDPPNWPLLASQGVLFAGIRATVGDYYTDPMFGWNYDNAVQVGIIPIPYWVLQTNLESDAQAERYLNTLDGRKTWVDVADVEVLNSGSLTSRGRALHYGMDSIESETHAMQWIYTRKYFWDANMPSGFLEDFNDRPLWVASYGRNDGLVPASPPYPMLPDDWDAQVCWQYTEKCKDQLLLSAVASLQLDLNLMTDAMYNALLVRSGITPPVVTLPAKGSSTTPSGGVATRNRMSIRALGFSVGCESDPATRGTASTFA</sequence>
<evidence type="ECO:0000313" key="2">
    <source>
        <dbReference type="EMBL" id="KKL86120.1"/>
    </source>
</evidence>
<dbReference type="Pfam" id="PF01183">
    <property type="entry name" value="Glyco_hydro_25"/>
    <property type="match status" value="1"/>
</dbReference>
<dbReference type="PANTHER" id="PTHR34135:SF2">
    <property type="entry name" value="LYSOZYME"/>
    <property type="match status" value="1"/>
</dbReference>
<dbReference type="GO" id="GO:0016998">
    <property type="term" value="P:cell wall macromolecule catabolic process"/>
    <property type="evidence" value="ECO:0007669"/>
    <property type="project" value="InterPro"/>
</dbReference>
<dbReference type="GO" id="GO:0009253">
    <property type="term" value="P:peptidoglycan catabolic process"/>
    <property type="evidence" value="ECO:0007669"/>
    <property type="project" value="InterPro"/>
</dbReference>
<dbReference type="PANTHER" id="PTHR34135">
    <property type="entry name" value="LYSOZYME"/>
    <property type="match status" value="1"/>
</dbReference>
<protein>
    <submittedName>
        <fullName evidence="2">Uncharacterized protein</fullName>
    </submittedName>
</protein>
<dbReference type="InterPro" id="IPR002053">
    <property type="entry name" value="Glyco_hydro_25"/>
</dbReference>
<gene>
    <name evidence="2" type="ORF">LCGC14_1947890</name>
</gene>
<dbReference type="GO" id="GO:0003796">
    <property type="term" value="F:lysozyme activity"/>
    <property type="evidence" value="ECO:0007669"/>
    <property type="project" value="InterPro"/>
</dbReference>